<gene>
    <name evidence="2" type="primary">NCL1_52472</name>
    <name evidence="2" type="ORF">TNCV_4596451</name>
</gene>
<accession>A0A8X6WF85</accession>
<name>A0A8X6WF85_TRICX</name>
<protein>
    <submittedName>
        <fullName evidence="2">15-hydroxyprostaglandin dehydrogenase</fullName>
    </submittedName>
</protein>
<keyword evidence="3" id="KW-1185">Reference proteome</keyword>
<comment type="caution">
    <text evidence="2">The sequence shown here is derived from an EMBL/GenBank/DDBJ whole genome shotgun (WGS) entry which is preliminary data.</text>
</comment>
<proteinExistence type="predicted"/>
<feature type="compositionally biased region" description="Polar residues" evidence="1">
    <location>
        <begin position="422"/>
        <end position="433"/>
    </location>
</feature>
<evidence type="ECO:0000256" key="1">
    <source>
        <dbReference type="SAM" id="MobiDB-lite"/>
    </source>
</evidence>
<evidence type="ECO:0000313" key="2">
    <source>
        <dbReference type="EMBL" id="GFY33937.1"/>
    </source>
</evidence>
<feature type="region of interest" description="Disordered" evidence="1">
    <location>
        <begin position="414"/>
        <end position="433"/>
    </location>
</feature>
<dbReference type="EMBL" id="BMAU01021418">
    <property type="protein sequence ID" value="GFY33937.1"/>
    <property type="molecule type" value="Genomic_DNA"/>
</dbReference>
<organism evidence="2 3">
    <name type="scientific">Trichonephila clavipes</name>
    <name type="common">Golden silk orbweaver</name>
    <name type="synonym">Nephila clavipes</name>
    <dbReference type="NCBI Taxonomy" id="2585209"/>
    <lineage>
        <taxon>Eukaryota</taxon>
        <taxon>Metazoa</taxon>
        <taxon>Ecdysozoa</taxon>
        <taxon>Arthropoda</taxon>
        <taxon>Chelicerata</taxon>
        <taxon>Arachnida</taxon>
        <taxon>Araneae</taxon>
        <taxon>Araneomorphae</taxon>
        <taxon>Entelegynae</taxon>
        <taxon>Araneoidea</taxon>
        <taxon>Nephilidae</taxon>
        <taxon>Trichonephila</taxon>
    </lineage>
</organism>
<dbReference type="AlphaFoldDB" id="A0A8X6WF85"/>
<dbReference type="Proteomes" id="UP000887159">
    <property type="component" value="Unassembled WGS sequence"/>
</dbReference>
<sequence length="433" mass="48772">MDELNLDQAPQCINKEEFQLEIVLLQAFVAATDPGYKKELIRSGSLVLLKYIIDSKLEDGVIGQWGNGRCWGLFLTYVWSQVVMFTDSWPVGHQSDNGSDSTDIDQCDNGIESEEKVNKIEFSSREDENLYVAPSKKRASVIISDFETERDLDTVNAWILYKETIQVNISRKYFIFQLAEELRSKYREEVEKTSISMKKMYTTTNGRTVKFKNHAIEIDVKTFALNADGPTNLEQPTLNHVQSDTMASAVLADPTSALQGTNRGSGPAMEKSENDKGSLEQLLLYAEEHYLAGKLPLGDHLGKVLHGVKEYRQRNVGPLRFHASHLKWTGYHRLWPYRPLQQLCGQCLKIVCGTIATPTSARIVERVTVGSTSACRTILRSSLLVVFLVAPDLIFHAWVPSRLHCSYNFQRHTPNDPPGQQHGASTSLQFSSQ</sequence>
<reference evidence="2" key="1">
    <citation type="submission" date="2020-08" db="EMBL/GenBank/DDBJ databases">
        <title>Multicomponent nature underlies the extraordinary mechanical properties of spider dragline silk.</title>
        <authorList>
            <person name="Kono N."/>
            <person name="Nakamura H."/>
            <person name="Mori M."/>
            <person name="Yoshida Y."/>
            <person name="Ohtoshi R."/>
            <person name="Malay A.D."/>
            <person name="Moran D.A.P."/>
            <person name="Tomita M."/>
            <person name="Numata K."/>
            <person name="Arakawa K."/>
        </authorList>
    </citation>
    <scope>NUCLEOTIDE SEQUENCE</scope>
</reference>
<evidence type="ECO:0000313" key="3">
    <source>
        <dbReference type="Proteomes" id="UP000887159"/>
    </source>
</evidence>